<dbReference type="OrthoDB" id="9772884at2"/>
<feature type="transmembrane region" description="Helical" evidence="1">
    <location>
        <begin position="316"/>
        <end position="334"/>
    </location>
</feature>
<evidence type="ECO:0000313" key="2">
    <source>
        <dbReference type="EMBL" id="QDU36565.1"/>
    </source>
</evidence>
<dbReference type="Proteomes" id="UP000320496">
    <property type="component" value="Chromosome"/>
</dbReference>
<dbReference type="AlphaFoldDB" id="A0A517Z266"/>
<dbReference type="KEGG" id="mri:Mal4_08520"/>
<accession>A0A517Z266</accession>
<gene>
    <name evidence="2" type="ORF">Mal4_08520</name>
</gene>
<feature type="transmembrane region" description="Helical" evidence="1">
    <location>
        <begin position="228"/>
        <end position="247"/>
    </location>
</feature>
<feature type="transmembrane region" description="Helical" evidence="1">
    <location>
        <begin position="385"/>
        <end position="403"/>
    </location>
</feature>
<feature type="transmembrane region" description="Helical" evidence="1">
    <location>
        <begin position="12"/>
        <end position="33"/>
    </location>
</feature>
<dbReference type="PANTHER" id="PTHR38454">
    <property type="entry name" value="INTEGRAL MEMBRANE PROTEIN-RELATED"/>
    <property type="match status" value="1"/>
</dbReference>
<feature type="transmembrane region" description="Helical" evidence="1">
    <location>
        <begin position="99"/>
        <end position="120"/>
    </location>
</feature>
<feature type="transmembrane region" description="Helical" evidence="1">
    <location>
        <begin position="132"/>
        <end position="158"/>
    </location>
</feature>
<reference evidence="2 3" key="1">
    <citation type="submission" date="2019-02" db="EMBL/GenBank/DDBJ databases">
        <title>Deep-cultivation of Planctomycetes and their phenomic and genomic characterization uncovers novel biology.</title>
        <authorList>
            <person name="Wiegand S."/>
            <person name="Jogler M."/>
            <person name="Boedeker C."/>
            <person name="Pinto D."/>
            <person name="Vollmers J."/>
            <person name="Rivas-Marin E."/>
            <person name="Kohn T."/>
            <person name="Peeters S.H."/>
            <person name="Heuer A."/>
            <person name="Rast P."/>
            <person name="Oberbeckmann S."/>
            <person name="Bunk B."/>
            <person name="Jeske O."/>
            <person name="Meyerdierks A."/>
            <person name="Storesund J.E."/>
            <person name="Kallscheuer N."/>
            <person name="Luecker S."/>
            <person name="Lage O.M."/>
            <person name="Pohl T."/>
            <person name="Merkel B.J."/>
            <person name="Hornburger P."/>
            <person name="Mueller R.-W."/>
            <person name="Bruemmer F."/>
            <person name="Labrenz M."/>
            <person name="Spormann A.M."/>
            <person name="Op den Camp H."/>
            <person name="Overmann J."/>
            <person name="Amann R."/>
            <person name="Jetten M.S.M."/>
            <person name="Mascher T."/>
            <person name="Medema M.H."/>
            <person name="Devos D.P."/>
            <person name="Kaster A.-K."/>
            <person name="Ovreas L."/>
            <person name="Rohde M."/>
            <person name="Galperin M.Y."/>
            <person name="Jogler C."/>
        </authorList>
    </citation>
    <scope>NUCLEOTIDE SEQUENCE [LARGE SCALE GENOMIC DNA]</scope>
    <source>
        <strain evidence="2 3">Mal4</strain>
    </source>
</reference>
<keyword evidence="1" id="KW-0472">Membrane</keyword>
<dbReference type="PANTHER" id="PTHR38454:SF1">
    <property type="entry name" value="INTEGRAL MEMBRANE PROTEIN"/>
    <property type="match status" value="1"/>
</dbReference>
<proteinExistence type="predicted"/>
<dbReference type="Pfam" id="PF09586">
    <property type="entry name" value="YfhO"/>
    <property type="match status" value="1"/>
</dbReference>
<keyword evidence="3" id="KW-1185">Reference proteome</keyword>
<feature type="transmembrane region" description="Helical" evidence="1">
    <location>
        <begin position="415"/>
        <end position="439"/>
    </location>
</feature>
<organism evidence="2 3">
    <name type="scientific">Maioricimonas rarisocia</name>
    <dbReference type="NCBI Taxonomy" id="2528026"/>
    <lineage>
        <taxon>Bacteria</taxon>
        <taxon>Pseudomonadati</taxon>
        <taxon>Planctomycetota</taxon>
        <taxon>Planctomycetia</taxon>
        <taxon>Planctomycetales</taxon>
        <taxon>Planctomycetaceae</taxon>
        <taxon>Maioricimonas</taxon>
    </lineage>
</organism>
<keyword evidence="1" id="KW-1133">Transmembrane helix</keyword>
<dbReference type="RefSeq" id="WP_145367212.1">
    <property type="nucleotide sequence ID" value="NZ_CP036275.1"/>
</dbReference>
<dbReference type="InterPro" id="IPR018580">
    <property type="entry name" value="Uncharacterised_YfhO"/>
</dbReference>
<name>A0A517Z266_9PLAN</name>
<evidence type="ECO:0000313" key="3">
    <source>
        <dbReference type="Proteomes" id="UP000320496"/>
    </source>
</evidence>
<sequence>MQPDSPRPRFPEWLLAIGIGLGLTWVFWSQLWLGGGLIGGDLYPYYFPQKTFYADQLADGRVPLWNPLVGLGYPSLAESQTGVFYPAHLLLYGTFDVNTAYNVVQLLHYVIAFVGCWMLVRQQGLRVPGAALAALVYVYGWFPSRICLEWAVLTGAWLPWLIWLAERWLRSGGIGNGVVLSLILGLALLAGHFHLIFVTSVLLVCYVLMRMVLARSQEAGNVPAWRRLVLLGAFVALGYGAGAVQLVPTWELTRDSQRADSIPSEEYDPAYGHIPPAALSQVVAPWLWYVPNLFPGYSIQQSTWLSYPAATNDVEAHLYFGLLPALVLLYGLLSPLWGGRRYPPHLLGWAVLGLLAAIYATGWLLPVARHLPGFGFFRGPGRYGIVTTLTAGLLAGWIVDGAWRRGVGLDWRKLGVIVLFGVTVADLWLVSRLATYATIVPEPPIEFRQQSDLARVLSHEPGHPRVYAPAPNLLTLTGAAATPVYLGLGPSAYFGGPLTFTAEDRDAGPLSQLDRLRWMGVTHLLMLEPVEASQPGLEPIWVGFDALLSRALGRYDEPFYLYRITDAPGRVSVEAGDSDARARVVRYGPEAVSIEVTSDEGGTLVLRDLLAPGWRVSVDGKPAEVVAVDEVFRGVEVPGGSHKVEWRYEPASFRYGLLLTSLSVLLLIAGVVGRKRLAAWQNATAD</sequence>
<protein>
    <submittedName>
        <fullName evidence="2">Bacterial membrane protein YfhO</fullName>
    </submittedName>
</protein>
<keyword evidence="1" id="KW-0812">Transmembrane</keyword>
<evidence type="ECO:0000256" key="1">
    <source>
        <dbReference type="SAM" id="Phobius"/>
    </source>
</evidence>
<feature type="transmembrane region" description="Helical" evidence="1">
    <location>
        <begin position="346"/>
        <end position="365"/>
    </location>
</feature>
<feature type="transmembrane region" description="Helical" evidence="1">
    <location>
        <begin position="653"/>
        <end position="672"/>
    </location>
</feature>
<dbReference type="EMBL" id="CP036275">
    <property type="protein sequence ID" value="QDU36565.1"/>
    <property type="molecule type" value="Genomic_DNA"/>
</dbReference>
<feature type="transmembrane region" description="Helical" evidence="1">
    <location>
        <begin position="178"/>
        <end position="208"/>
    </location>
</feature>